<dbReference type="PANTHER" id="PTHR43133:SF39">
    <property type="entry name" value="SIMILAR TO RNA POLYMERASE SIGMA-E FACTOR"/>
    <property type="match status" value="1"/>
</dbReference>
<dbReference type="InterPro" id="IPR014284">
    <property type="entry name" value="RNA_pol_sigma-70_dom"/>
</dbReference>
<dbReference type="InterPro" id="IPR011517">
    <property type="entry name" value="RNA_pol_sigma70_ECF-like"/>
</dbReference>
<comment type="similarity">
    <text evidence="1">Belongs to the sigma-70 factor family. ECF subfamily.</text>
</comment>
<dbReference type="Gene3D" id="1.10.10.10">
    <property type="entry name" value="Winged helix-like DNA-binding domain superfamily/Winged helix DNA-binding domain"/>
    <property type="match status" value="1"/>
</dbReference>
<evidence type="ECO:0000313" key="7">
    <source>
        <dbReference type="Proteomes" id="UP000481327"/>
    </source>
</evidence>
<dbReference type="InterPro" id="IPR053812">
    <property type="entry name" value="HTH_Sigma70_ECF-like"/>
</dbReference>
<protein>
    <submittedName>
        <fullName evidence="6">Sigma-70 family RNA polymerase sigma factor</fullName>
    </submittedName>
</protein>
<dbReference type="GO" id="GO:0016987">
    <property type="term" value="F:sigma factor activity"/>
    <property type="evidence" value="ECO:0007669"/>
    <property type="project" value="UniProtKB-KW"/>
</dbReference>
<dbReference type="AlphaFoldDB" id="A0A7C9KWI8"/>
<dbReference type="NCBIfam" id="TIGR02937">
    <property type="entry name" value="sigma70-ECF"/>
    <property type="match status" value="1"/>
</dbReference>
<dbReference type="PANTHER" id="PTHR43133">
    <property type="entry name" value="RNA POLYMERASE ECF-TYPE SIGMA FACTO"/>
    <property type="match status" value="1"/>
</dbReference>
<reference evidence="6 7" key="1">
    <citation type="submission" date="2019-09" db="EMBL/GenBank/DDBJ databases">
        <title>Polymorphobacter sp. isolated from a lake in China.</title>
        <authorList>
            <person name="Liu Z."/>
        </authorList>
    </citation>
    <scope>NUCLEOTIDE SEQUENCE [LARGE SCALE GENOMIC DNA]</scope>
    <source>
        <strain evidence="6 7">D40P</strain>
    </source>
</reference>
<sequence length="185" mass="20835">MASLAEPDAKTLLAGWRRGDQEARDQLLALFYPDLQRAAAALLRRERGVSMSTADLVQESMLRLIALDRIAWTDRAHFLALAATMMRRALLDHLRARRTLKREHDKVELLTGIGIGAPDYEVEALSAALDDLARIDRSRADIVEMRYFGGMEFRDIAEVLGCSESTVKRRWAAARLWLLAELTTA</sequence>
<keyword evidence="2" id="KW-0805">Transcription regulation</keyword>
<dbReference type="EMBL" id="WIOL01000002">
    <property type="protein sequence ID" value="MQT16682.1"/>
    <property type="molecule type" value="Genomic_DNA"/>
</dbReference>
<keyword evidence="3" id="KW-0731">Sigma factor</keyword>
<accession>A0A7C9KWI8</accession>
<gene>
    <name evidence="6" type="ORF">F3168_05330</name>
</gene>
<evidence type="ECO:0000313" key="6">
    <source>
        <dbReference type="EMBL" id="MQT16682.1"/>
    </source>
</evidence>
<dbReference type="Proteomes" id="UP000481327">
    <property type="component" value="Unassembled WGS sequence"/>
</dbReference>
<proteinExistence type="inferred from homology"/>
<keyword evidence="4" id="KW-0804">Transcription</keyword>
<dbReference type="NCBIfam" id="TIGR02999">
    <property type="entry name" value="Sig-70_X6"/>
    <property type="match status" value="1"/>
</dbReference>
<comment type="caution">
    <text evidence="6">The sequence shown here is derived from an EMBL/GenBank/DDBJ whole genome shotgun (WGS) entry which is preliminary data.</text>
</comment>
<dbReference type="InterPro" id="IPR039425">
    <property type="entry name" value="RNA_pol_sigma-70-like"/>
</dbReference>
<evidence type="ECO:0000256" key="3">
    <source>
        <dbReference type="ARBA" id="ARBA00023082"/>
    </source>
</evidence>
<dbReference type="InterPro" id="IPR013324">
    <property type="entry name" value="RNA_pol_sigma_r3/r4-like"/>
</dbReference>
<organism evidence="6 7">
    <name type="scientific">Sandarakinorhabdus fusca</name>
    <dbReference type="NCBI Taxonomy" id="1439888"/>
    <lineage>
        <taxon>Bacteria</taxon>
        <taxon>Pseudomonadati</taxon>
        <taxon>Pseudomonadota</taxon>
        <taxon>Alphaproteobacteria</taxon>
        <taxon>Sphingomonadales</taxon>
        <taxon>Sphingosinicellaceae</taxon>
        <taxon>Sandarakinorhabdus</taxon>
    </lineage>
</organism>
<evidence type="ECO:0000256" key="1">
    <source>
        <dbReference type="ARBA" id="ARBA00010641"/>
    </source>
</evidence>
<name>A0A7C9KWI8_9SPHN</name>
<dbReference type="Gene3D" id="1.10.1740.10">
    <property type="match status" value="1"/>
</dbReference>
<dbReference type="SUPFAM" id="SSF88946">
    <property type="entry name" value="Sigma2 domain of RNA polymerase sigma factors"/>
    <property type="match status" value="1"/>
</dbReference>
<dbReference type="InterPro" id="IPR036388">
    <property type="entry name" value="WH-like_DNA-bd_sf"/>
</dbReference>
<evidence type="ECO:0000259" key="5">
    <source>
        <dbReference type="Pfam" id="PF07638"/>
    </source>
</evidence>
<dbReference type="RefSeq" id="WP_152577155.1">
    <property type="nucleotide sequence ID" value="NZ_JAATJI010000001.1"/>
</dbReference>
<dbReference type="GO" id="GO:0006352">
    <property type="term" value="P:DNA-templated transcription initiation"/>
    <property type="evidence" value="ECO:0007669"/>
    <property type="project" value="InterPro"/>
</dbReference>
<dbReference type="InterPro" id="IPR013325">
    <property type="entry name" value="RNA_pol_sigma_r2"/>
</dbReference>
<evidence type="ECO:0000256" key="2">
    <source>
        <dbReference type="ARBA" id="ARBA00023015"/>
    </source>
</evidence>
<feature type="domain" description="RNA polymerase sigma-70 ECF-like HTH" evidence="5">
    <location>
        <begin position="11"/>
        <end position="182"/>
    </location>
</feature>
<dbReference type="Pfam" id="PF07638">
    <property type="entry name" value="Sigma70_ECF"/>
    <property type="match status" value="1"/>
</dbReference>
<keyword evidence="7" id="KW-1185">Reference proteome</keyword>
<dbReference type="OrthoDB" id="128473at2"/>
<dbReference type="SUPFAM" id="SSF88659">
    <property type="entry name" value="Sigma3 and sigma4 domains of RNA polymerase sigma factors"/>
    <property type="match status" value="1"/>
</dbReference>
<evidence type="ECO:0000256" key="4">
    <source>
        <dbReference type="ARBA" id="ARBA00023163"/>
    </source>
</evidence>